<keyword evidence="4" id="KW-1185">Reference proteome</keyword>
<evidence type="ECO:0000256" key="1">
    <source>
        <dbReference type="SAM" id="Phobius"/>
    </source>
</evidence>
<protein>
    <recommendedName>
        <fullName evidence="5">Ammonium transporter</fullName>
    </recommendedName>
</protein>
<evidence type="ECO:0000256" key="2">
    <source>
        <dbReference type="SAM" id="SignalP"/>
    </source>
</evidence>
<name>A0A1H4ALU8_9BACT</name>
<sequence length="81" mass="8552">MKRIVQNGLLATAFLLTAMPAVAATGTRTDNSMTLVYLFLGVCGLIIFLQMIPVFALGFGMIKGIFGGKGSEGKSVAVKQR</sequence>
<reference evidence="3 4" key="1">
    <citation type="submission" date="2016-10" db="EMBL/GenBank/DDBJ databases">
        <authorList>
            <person name="de Groot N.N."/>
        </authorList>
    </citation>
    <scope>NUCLEOTIDE SEQUENCE [LARGE SCALE GENOMIC DNA]</scope>
    <source>
        <strain evidence="3 4">DSM 7343</strain>
    </source>
</reference>
<proteinExistence type="predicted"/>
<evidence type="ECO:0000313" key="4">
    <source>
        <dbReference type="Proteomes" id="UP000199409"/>
    </source>
</evidence>
<dbReference type="EMBL" id="FNQN01000005">
    <property type="protein sequence ID" value="SEA36855.1"/>
    <property type="molecule type" value="Genomic_DNA"/>
</dbReference>
<feature type="chain" id="PRO_5011662120" description="Ammonium transporter" evidence="2">
    <location>
        <begin position="24"/>
        <end position="81"/>
    </location>
</feature>
<accession>A0A1H4ALU8</accession>
<dbReference type="OrthoDB" id="5398345at2"/>
<dbReference type="AlphaFoldDB" id="A0A1H4ALU8"/>
<keyword evidence="1" id="KW-1133">Transmembrane helix</keyword>
<keyword evidence="1" id="KW-0812">Transmembrane</keyword>
<keyword evidence="1" id="KW-0472">Membrane</keyword>
<evidence type="ECO:0008006" key="5">
    <source>
        <dbReference type="Google" id="ProtNLM"/>
    </source>
</evidence>
<feature type="signal peptide" evidence="2">
    <location>
        <begin position="1"/>
        <end position="23"/>
    </location>
</feature>
<keyword evidence="2" id="KW-0732">Signal</keyword>
<dbReference type="RefSeq" id="WP_092347315.1">
    <property type="nucleotide sequence ID" value="NZ_FNQN01000005.1"/>
</dbReference>
<feature type="transmembrane region" description="Helical" evidence="1">
    <location>
        <begin position="34"/>
        <end position="59"/>
    </location>
</feature>
<evidence type="ECO:0000313" key="3">
    <source>
        <dbReference type="EMBL" id="SEA36855.1"/>
    </source>
</evidence>
<dbReference type="STRING" id="37625.SAMN05660420_01895"/>
<gene>
    <name evidence="3" type="ORF">SAMN05660420_01895</name>
</gene>
<dbReference type="Proteomes" id="UP000199409">
    <property type="component" value="Unassembled WGS sequence"/>
</dbReference>
<organism evidence="3 4">
    <name type="scientific">Desulfuromusa kysingii</name>
    <dbReference type="NCBI Taxonomy" id="37625"/>
    <lineage>
        <taxon>Bacteria</taxon>
        <taxon>Pseudomonadati</taxon>
        <taxon>Thermodesulfobacteriota</taxon>
        <taxon>Desulfuromonadia</taxon>
        <taxon>Desulfuromonadales</taxon>
        <taxon>Geopsychrobacteraceae</taxon>
        <taxon>Desulfuromusa</taxon>
    </lineage>
</organism>